<dbReference type="RefSeq" id="WP_071505694.1">
    <property type="nucleotide sequence ID" value="NZ_MORL01000020.1"/>
</dbReference>
<comment type="caution">
    <text evidence="1">The sequence shown here is derived from an EMBL/GenBank/DDBJ whole genome shotgun (WGS) entry which is preliminary data.</text>
</comment>
<dbReference type="PANTHER" id="PTHR47473">
    <property type="entry name" value="BTA1P"/>
    <property type="match status" value="1"/>
</dbReference>
<dbReference type="EMBL" id="MORL01000020">
    <property type="protein sequence ID" value="OIN56622.1"/>
    <property type="molecule type" value="Genomic_DNA"/>
</dbReference>
<dbReference type="OrthoDB" id="1522784at2"/>
<evidence type="ECO:0000313" key="2">
    <source>
        <dbReference type="Proteomes" id="UP000181790"/>
    </source>
</evidence>
<keyword evidence="2" id="KW-1185">Reference proteome</keyword>
<dbReference type="PANTHER" id="PTHR47473:SF1">
    <property type="entry name" value="METHYLTRANSFERASE DOMAIN-CONTAINING PROTEIN"/>
    <property type="match status" value="1"/>
</dbReference>
<dbReference type="Pfam" id="PF11899">
    <property type="entry name" value="DUF3419"/>
    <property type="match status" value="1"/>
</dbReference>
<evidence type="ECO:0000313" key="1">
    <source>
        <dbReference type="EMBL" id="OIN56622.1"/>
    </source>
</evidence>
<protein>
    <recommendedName>
        <fullName evidence="3">S-adenosylmethionine--diacylglycerol 3-amino-3-carboxypropyl transferase</fullName>
    </recommendedName>
</protein>
<dbReference type="AlphaFoldDB" id="A0A1S2VD55"/>
<name>A0A1S2VD55_9BACT</name>
<gene>
    <name evidence="1" type="ORF">BLX24_23615</name>
</gene>
<accession>A0A1S2VD55</accession>
<dbReference type="Proteomes" id="UP000181790">
    <property type="component" value="Unassembled WGS sequence"/>
</dbReference>
<sequence length="368" mass="42001">MQSEFYSVDLDRIRYSLVWEDSQTLYHSLDIRPEDRVLVITSAGCNVLNTLLKNPRQVIAIDLNPVQNALLALKIHVIQQHDQATLRGMLGLDGPQAVARAAQQLAVSLPVAQRAYWASFFASHPDGILTAGKLEAYITRFRTTCPEPLRERIRHLFTFDDLPAQRRFFEQELDNGPFQEAFIHYFDDANLSQGRDPRLFRYAQESGGRAFYRRLSSHLSTVLVKDNFFTRFFFLGPLDLPEAILPPCYQAQHMDTLRERLSRISAVDGEAISYLLSPAGQAITKASLSNIFEYTSEPEFHRVCEALLTDPQRPLRFVYWNLLQGQGDSAVPATGFRYPFPGGQTRQTACFYFKNQYILATHPFCLIP</sequence>
<organism evidence="1 2">
    <name type="scientific">Arsenicibacter rosenii</name>
    <dbReference type="NCBI Taxonomy" id="1750698"/>
    <lineage>
        <taxon>Bacteria</taxon>
        <taxon>Pseudomonadati</taxon>
        <taxon>Bacteroidota</taxon>
        <taxon>Cytophagia</taxon>
        <taxon>Cytophagales</taxon>
        <taxon>Spirosomataceae</taxon>
        <taxon>Arsenicibacter</taxon>
    </lineage>
</organism>
<reference evidence="1 2" key="1">
    <citation type="submission" date="2016-10" db="EMBL/GenBank/DDBJ databases">
        <title>Arsenicibacter rosenii gen. nov., sp. nov., an efficient arsenic-methylating bacterium isolated from an arsenic-contaminated paddy soil.</title>
        <authorList>
            <person name="Huang K."/>
        </authorList>
    </citation>
    <scope>NUCLEOTIDE SEQUENCE [LARGE SCALE GENOMIC DNA]</scope>
    <source>
        <strain evidence="1 2">SM-1</strain>
    </source>
</reference>
<evidence type="ECO:0008006" key="3">
    <source>
        <dbReference type="Google" id="ProtNLM"/>
    </source>
</evidence>
<dbReference type="InterPro" id="IPR021829">
    <property type="entry name" value="DUF3419"/>
</dbReference>
<proteinExistence type="predicted"/>